<feature type="domain" description="N-acetyltransferase" evidence="1">
    <location>
        <begin position="18"/>
        <end position="181"/>
    </location>
</feature>
<dbReference type="InterPro" id="IPR016181">
    <property type="entry name" value="Acyl_CoA_acyltransferase"/>
</dbReference>
<dbReference type="Pfam" id="PF00583">
    <property type="entry name" value="Acetyltransf_1"/>
    <property type="match status" value="1"/>
</dbReference>
<organism evidence="2 3">
    <name type="scientific">Micromonospora yangpuensis</name>
    <dbReference type="NCBI Taxonomy" id="683228"/>
    <lineage>
        <taxon>Bacteria</taxon>
        <taxon>Bacillati</taxon>
        <taxon>Actinomycetota</taxon>
        <taxon>Actinomycetes</taxon>
        <taxon>Micromonosporales</taxon>
        <taxon>Micromonosporaceae</taxon>
        <taxon>Micromonospora</taxon>
    </lineage>
</organism>
<evidence type="ECO:0000313" key="3">
    <source>
        <dbReference type="Proteomes" id="UP000198937"/>
    </source>
</evidence>
<proteinExistence type="predicted"/>
<keyword evidence="2" id="KW-0808">Transferase</keyword>
<gene>
    <name evidence="2" type="ORF">GA0070617_1341</name>
</gene>
<dbReference type="PROSITE" id="PS51186">
    <property type="entry name" value="GNAT"/>
    <property type="match status" value="1"/>
</dbReference>
<dbReference type="Proteomes" id="UP000198937">
    <property type="component" value="Unassembled WGS sequence"/>
</dbReference>
<name>A0A1C6U7C7_9ACTN</name>
<dbReference type="SUPFAM" id="SSF55729">
    <property type="entry name" value="Acyl-CoA N-acyltransferases (Nat)"/>
    <property type="match status" value="1"/>
</dbReference>
<dbReference type="InterPro" id="IPR000182">
    <property type="entry name" value="GNAT_dom"/>
</dbReference>
<protein>
    <submittedName>
        <fullName evidence="2">Acetyltransferase (GNAT) domain-containing protein</fullName>
    </submittedName>
</protein>
<evidence type="ECO:0000259" key="1">
    <source>
        <dbReference type="PROSITE" id="PS51186"/>
    </source>
</evidence>
<evidence type="ECO:0000313" key="2">
    <source>
        <dbReference type="EMBL" id="SCL49966.1"/>
    </source>
</evidence>
<accession>A0A1C6U7C7</accession>
<dbReference type="Gene3D" id="3.40.630.30">
    <property type="match status" value="1"/>
</dbReference>
<dbReference type="STRING" id="683228.GA0070617_1341"/>
<dbReference type="RefSeq" id="WP_091434912.1">
    <property type="nucleotide sequence ID" value="NZ_BMMJ01000001.1"/>
</dbReference>
<dbReference type="OrthoDB" id="3729649at2"/>
<dbReference type="EMBL" id="FMIA01000002">
    <property type="protein sequence ID" value="SCL49966.1"/>
    <property type="molecule type" value="Genomic_DNA"/>
</dbReference>
<sequence>MTPPTVDAAIGRIQLVDLSVEPDATLLRRAYTEILAPSFPPDQLDSFEVVTESDTVLVGVATHDGSPVGAVVADPFDRVLLLSYLAVRPGIRGGGVGGALLAHLLPAWRERCGSDVVLAEVEDPRLHPAGEFGDPTARLRFYQRAGFGLLPVPFTQPRVRPDARREPGLLLAGWPMAGPVPAAMVRSFVTDYYRSAEGTGPGQDPELDALLTAVEGQGPELAPLTLDRYEQVPLLDVPTRRPGEQG</sequence>
<keyword evidence="3" id="KW-1185">Reference proteome</keyword>
<reference evidence="2 3" key="1">
    <citation type="submission" date="2016-06" db="EMBL/GenBank/DDBJ databases">
        <authorList>
            <person name="Kjaerup R.B."/>
            <person name="Dalgaard T.S."/>
            <person name="Juul-Madsen H.R."/>
        </authorList>
    </citation>
    <scope>NUCLEOTIDE SEQUENCE [LARGE SCALE GENOMIC DNA]</scope>
    <source>
        <strain evidence="2 3">DSM 45577</strain>
    </source>
</reference>
<dbReference type="GO" id="GO:0016747">
    <property type="term" value="F:acyltransferase activity, transferring groups other than amino-acyl groups"/>
    <property type="evidence" value="ECO:0007669"/>
    <property type="project" value="InterPro"/>
</dbReference>
<dbReference type="AlphaFoldDB" id="A0A1C6U7C7"/>